<sequence length="149" mass="16647">MIHEPHLDPEIEAVARRVMNGVDELRTVRLEVERMDVSAILSQPTVVTTEFMFELAAVPAASPELQAYAARVRGGECSWSAIELLAHPLPPEVIDLKNSPQFIWEWSPEPPPPPQPPPPLRTRPGDNTVGPSDWPDDFDEYPGHKSWLA</sequence>
<name>A0A511MBZ2_9NOCA</name>
<protein>
    <submittedName>
        <fullName evidence="2">Uncharacterized protein</fullName>
    </submittedName>
</protein>
<keyword evidence="3" id="KW-1185">Reference proteome</keyword>
<dbReference type="Proteomes" id="UP000321424">
    <property type="component" value="Unassembled WGS sequence"/>
</dbReference>
<dbReference type="EMBL" id="BJXA01000014">
    <property type="protein sequence ID" value="GEM38150.1"/>
    <property type="molecule type" value="Genomic_DNA"/>
</dbReference>
<comment type="caution">
    <text evidence="2">The sequence shown here is derived from an EMBL/GenBank/DDBJ whole genome shotgun (WGS) entry which is preliminary data.</text>
</comment>
<dbReference type="RefSeq" id="WP_147130199.1">
    <property type="nucleotide sequence ID" value="NZ_BJXA01000014.1"/>
</dbReference>
<feature type="region of interest" description="Disordered" evidence="1">
    <location>
        <begin position="104"/>
        <end position="149"/>
    </location>
</feature>
<dbReference type="AlphaFoldDB" id="A0A511MBZ2"/>
<organism evidence="2 3">
    <name type="scientific">Nocardia ninae NBRC 108245</name>
    <dbReference type="NCBI Taxonomy" id="1210091"/>
    <lineage>
        <taxon>Bacteria</taxon>
        <taxon>Bacillati</taxon>
        <taxon>Actinomycetota</taxon>
        <taxon>Actinomycetes</taxon>
        <taxon>Mycobacteriales</taxon>
        <taxon>Nocardiaceae</taxon>
        <taxon>Nocardia</taxon>
    </lineage>
</organism>
<feature type="compositionally biased region" description="Pro residues" evidence="1">
    <location>
        <begin position="108"/>
        <end position="121"/>
    </location>
</feature>
<proteinExistence type="predicted"/>
<dbReference type="OrthoDB" id="4546611at2"/>
<evidence type="ECO:0000256" key="1">
    <source>
        <dbReference type="SAM" id="MobiDB-lite"/>
    </source>
</evidence>
<accession>A0A511MBZ2</accession>
<reference evidence="2 3" key="1">
    <citation type="submission" date="2019-07" db="EMBL/GenBank/DDBJ databases">
        <title>Whole genome shotgun sequence of Nocardia ninae NBRC 108245.</title>
        <authorList>
            <person name="Hosoyama A."/>
            <person name="Uohara A."/>
            <person name="Ohji S."/>
            <person name="Ichikawa N."/>
        </authorList>
    </citation>
    <scope>NUCLEOTIDE SEQUENCE [LARGE SCALE GENOMIC DNA]</scope>
    <source>
        <strain evidence="2 3">NBRC 108245</strain>
    </source>
</reference>
<gene>
    <name evidence="2" type="ORF">NN4_26690</name>
</gene>
<evidence type="ECO:0000313" key="3">
    <source>
        <dbReference type="Proteomes" id="UP000321424"/>
    </source>
</evidence>
<evidence type="ECO:0000313" key="2">
    <source>
        <dbReference type="EMBL" id="GEM38150.1"/>
    </source>
</evidence>